<reference evidence="1 2" key="1">
    <citation type="journal article" date="2013" name="Curr. Biol.">
        <title>The Genome of the Foraminiferan Reticulomyxa filosa.</title>
        <authorList>
            <person name="Glockner G."/>
            <person name="Hulsmann N."/>
            <person name="Schleicher M."/>
            <person name="Noegel A.A."/>
            <person name="Eichinger L."/>
            <person name="Gallinger C."/>
            <person name="Pawlowski J."/>
            <person name="Sierra R."/>
            <person name="Euteneuer U."/>
            <person name="Pillet L."/>
            <person name="Moustafa A."/>
            <person name="Platzer M."/>
            <person name="Groth M."/>
            <person name="Szafranski K."/>
            <person name="Schliwa M."/>
        </authorList>
    </citation>
    <scope>NUCLEOTIDE SEQUENCE [LARGE SCALE GENOMIC DNA]</scope>
</reference>
<proteinExistence type="predicted"/>
<dbReference type="OMA" id="LASHETH"/>
<evidence type="ECO:0000313" key="2">
    <source>
        <dbReference type="Proteomes" id="UP000023152"/>
    </source>
</evidence>
<evidence type="ECO:0000313" key="1">
    <source>
        <dbReference type="EMBL" id="ETO25367.1"/>
    </source>
</evidence>
<sequence length="1686" mass="187384">MKVYAEQGLNDVRFNCWEEMSSSQFYPPPFACTNATLYCTRSFQSSCMLTPDLGNQLGFDCAGRCGEYTPPVQMVYYSSMYPSNTIKCHGRYKCFGALLVCNTPYCTILCHGASSCEDAIVDASNNTVQNVYIELRQNRAGAGMYVWGLDRNFTTTDDLYYRDSLYIYIDITHTEGFAGGRVHATYNSDVRVQCGGYRSCIDTHFATANSDQLYLYCGYAALRRNRNLLNYYYPEGDQCAGSTVYCPTSDDCYVYCTNYEGSCANMTILNVNGAQDNVDEWCDPERCGGMEFYCGMGLELYWKANFSCGEGCQMHFGPCGGQYDLNFVNVYATVGWSGYTPDYNYHIADYPHKFSEKHIFCDWHTEGTVNCVVIAGINGYVDDDITPDAIRSNITVFSNPIILYLYGHSRKSFAYSYIDAHLAKGMRVIAQTHHRHNRRTFEHATILSANWYELYCETAKSCQDLNFHATWSISYSSGYSYISCLGDYACRNGYWNLTDSDNVTVTCGNGESTCTGLKLIAPSMNDTDSALFPQVKIDCSQYSTGPMSHTCSNMTLYAQTGNKNMNLRCWDRIIQPSRRMISQITPWIGDFACINTTIYCTPLFEFDCEIQADSFSRLGYTCKNDPSSLCLNYSYEEYREIAPTSAPTTIPTSVHITPMCDNSTNFCFFNCTGNYRCSDAILNCTAHHCRVLCDGSHACSSVTIIADSITVHTLEIELLGTAAGKDMTIYGSPTYVKDTDELIARVDRGDNITVNILVAGERAFLGGEVYGSYGLFLSMSCISSQGCADAAIYTSEADRIQINCGSSASCDSLTVFCPVSAAVYNNNSNCLIDCTGANNTCDNIQLFNIGGLTKMDLMCNPVYSQCTDASIYCGKSFDQFCYLSENQDYNCSTCGVDLGLPSNIPRYNWFIAEYPFKYATSIIRCYGGSNEECMIIAGVTSLRNGAETSDVNGANIEANYIGTISLYALSTQNFYQAQLNAAYAQNVVLITQNPARPSRRLSLQTFGYPMEQFRYMSITLPQRTLYMLCWSPWSCADTAIFTQEVSDLEVSSTDIQNQMVVDISCLENSACAASQWDFQLSNIVNITCASYNASCADITLFAPIINQTLPDNRAPVQMDCQYYSFYDVPSCYNVSMYAIHGSKDVNWTCHRIAVTRRQLLDYDFGCQNSEFFCSPQYEMSCELEPTIDYEGYSCAPANSICVNYSYANWLLVAPTSSPTIAPTVFSIVTTCTDDNNCTLLCHGDYSCQYKQLNCSAKHCRLECYGQEACEGVVLDAKALTVSTLHIELDGYMSGYGMTIVGYDTNFNHTNELLERVRMKLPLHMSLNVRGDYAFAYSSLLASHETHVEVECWDGEASCNRANFAVSDAESLKLKCGPSFYSCESARVFCPTAASVYGDPSRCQVNCPFNEQDGYDCSQMQIYSLNGFNGMNLTCNTESGQCSDAQMWCGNIYEHNCWMYASEGPTYMCSYCDGLYNGDPLFNASGMTSFNYFVADIPGKYRGAHITCLDTSRASDCRIIAGVSYSQQIIGFAANAVAFFGGDAMNSTISASLNSTTAVLSIVSYYVDDFVYAYIDASLASEAQVLAVSPYFYGWQLGAATLITPRFSLNMACLTRYSCWQLRIQEPELSIIANAVTANITCEDMYSCGFSTFDLRQATNVQVDCQYPMHGEHDFVLADVGHDAIHI</sequence>
<comment type="caution">
    <text evidence="1">The sequence shown here is derived from an EMBL/GenBank/DDBJ whole genome shotgun (WGS) entry which is preliminary data.</text>
</comment>
<name>X6NJ72_RETFI</name>
<dbReference type="EMBL" id="ASPP01008587">
    <property type="protein sequence ID" value="ETO25367.1"/>
    <property type="molecule type" value="Genomic_DNA"/>
</dbReference>
<keyword evidence="2" id="KW-1185">Reference proteome</keyword>
<dbReference type="Proteomes" id="UP000023152">
    <property type="component" value="Unassembled WGS sequence"/>
</dbReference>
<gene>
    <name evidence="1" type="ORF">RFI_11771</name>
</gene>
<accession>X6NJ72</accession>
<protein>
    <submittedName>
        <fullName evidence="1">Uncharacterized protein</fullName>
    </submittedName>
</protein>
<organism evidence="1 2">
    <name type="scientific">Reticulomyxa filosa</name>
    <dbReference type="NCBI Taxonomy" id="46433"/>
    <lineage>
        <taxon>Eukaryota</taxon>
        <taxon>Sar</taxon>
        <taxon>Rhizaria</taxon>
        <taxon>Retaria</taxon>
        <taxon>Foraminifera</taxon>
        <taxon>Monothalamids</taxon>
        <taxon>Reticulomyxidae</taxon>
        <taxon>Reticulomyxa</taxon>
    </lineage>
</organism>